<name>A0ABP7JMJ5_9ACTN</name>
<gene>
    <name evidence="1" type="ORF">GCM10022207_08120</name>
</gene>
<reference evidence="2" key="1">
    <citation type="journal article" date="2019" name="Int. J. Syst. Evol. Microbiol.">
        <title>The Global Catalogue of Microorganisms (GCM) 10K type strain sequencing project: providing services to taxonomists for standard genome sequencing and annotation.</title>
        <authorList>
            <consortium name="The Broad Institute Genomics Platform"/>
            <consortium name="The Broad Institute Genome Sequencing Center for Infectious Disease"/>
            <person name="Wu L."/>
            <person name="Ma J."/>
        </authorList>
    </citation>
    <scope>NUCLEOTIDE SEQUENCE [LARGE SCALE GENOMIC DNA]</scope>
    <source>
        <strain evidence="2">JCM 16578</strain>
    </source>
</reference>
<keyword evidence="2" id="KW-1185">Reference proteome</keyword>
<evidence type="ECO:0000313" key="1">
    <source>
        <dbReference type="EMBL" id="GAA3848789.1"/>
    </source>
</evidence>
<organism evidence="1 2">
    <name type="scientific">Streptomyces lannensis</name>
    <dbReference type="NCBI Taxonomy" id="766498"/>
    <lineage>
        <taxon>Bacteria</taxon>
        <taxon>Bacillati</taxon>
        <taxon>Actinomycetota</taxon>
        <taxon>Actinomycetes</taxon>
        <taxon>Kitasatosporales</taxon>
        <taxon>Streptomycetaceae</taxon>
        <taxon>Streptomyces</taxon>
    </lineage>
</organism>
<proteinExistence type="predicted"/>
<evidence type="ECO:0000313" key="2">
    <source>
        <dbReference type="Proteomes" id="UP001501563"/>
    </source>
</evidence>
<accession>A0ABP7JMJ5</accession>
<protein>
    <submittedName>
        <fullName evidence="1">Uncharacterized protein</fullName>
    </submittedName>
</protein>
<dbReference type="EMBL" id="BAAAZA010000002">
    <property type="protein sequence ID" value="GAA3848789.1"/>
    <property type="molecule type" value="Genomic_DNA"/>
</dbReference>
<sequence>MLRAVVVLHDHRAVDVLAAVGEGAARRGAGVEVVVRERQYGLQGPVLATVLADDLDLALHVVLVRQEVQR</sequence>
<dbReference type="Proteomes" id="UP001501563">
    <property type="component" value="Unassembled WGS sequence"/>
</dbReference>
<comment type="caution">
    <text evidence="1">The sequence shown here is derived from an EMBL/GenBank/DDBJ whole genome shotgun (WGS) entry which is preliminary data.</text>
</comment>